<dbReference type="Pfam" id="PF13181">
    <property type="entry name" value="TPR_8"/>
    <property type="match status" value="1"/>
</dbReference>
<evidence type="ECO:0000313" key="13">
    <source>
        <dbReference type="Proteomes" id="UP000249016"/>
    </source>
</evidence>
<dbReference type="SUPFAM" id="SSF55874">
    <property type="entry name" value="ATPase domain of HSP90 chaperone/DNA topoisomerase II/histidine kinase"/>
    <property type="match status" value="1"/>
</dbReference>
<evidence type="ECO:0000256" key="6">
    <source>
        <dbReference type="ARBA" id="ARBA00022777"/>
    </source>
</evidence>
<keyword evidence="13" id="KW-1185">Reference proteome</keyword>
<feature type="chain" id="PRO_5016261226" description="histidine kinase" evidence="10">
    <location>
        <begin position="23"/>
        <end position="601"/>
    </location>
</feature>
<dbReference type="Gene3D" id="3.30.450.20">
    <property type="entry name" value="PAS domain"/>
    <property type="match status" value="1"/>
</dbReference>
<name>A0A327NSX1_9BACT</name>
<dbReference type="PROSITE" id="PS50109">
    <property type="entry name" value="HIS_KIN"/>
    <property type="match status" value="1"/>
</dbReference>
<evidence type="ECO:0000256" key="9">
    <source>
        <dbReference type="SAM" id="Phobius"/>
    </source>
</evidence>
<dbReference type="GO" id="GO:0004673">
    <property type="term" value="F:protein histidine kinase activity"/>
    <property type="evidence" value="ECO:0007669"/>
    <property type="project" value="UniProtKB-EC"/>
</dbReference>
<protein>
    <recommendedName>
        <fullName evidence="2">histidine kinase</fullName>
        <ecNumber evidence="2">2.7.13.3</ecNumber>
    </recommendedName>
</protein>
<evidence type="ECO:0000259" key="11">
    <source>
        <dbReference type="PROSITE" id="PS50109"/>
    </source>
</evidence>
<dbReference type="GO" id="GO:0005524">
    <property type="term" value="F:ATP binding"/>
    <property type="evidence" value="ECO:0007669"/>
    <property type="project" value="UniProtKB-KW"/>
</dbReference>
<comment type="catalytic activity">
    <reaction evidence="1">
        <text>ATP + protein L-histidine = ADP + protein N-phospho-L-histidine.</text>
        <dbReference type="EC" id="2.7.13.3"/>
    </reaction>
</comment>
<proteinExistence type="predicted"/>
<dbReference type="Gene3D" id="1.25.40.10">
    <property type="entry name" value="Tetratricopeptide repeat domain"/>
    <property type="match status" value="2"/>
</dbReference>
<keyword evidence="9" id="KW-0812">Transmembrane</keyword>
<organism evidence="12 13">
    <name type="scientific">Spirosoma telluris</name>
    <dbReference type="NCBI Taxonomy" id="2183553"/>
    <lineage>
        <taxon>Bacteria</taxon>
        <taxon>Pseudomonadati</taxon>
        <taxon>Bacteroidota</taxon>
        <taxon>Cytophagia</taxon>
        <taxon>Cytophagales</taxon>
        <taxon>Cytophagaceae</taxon>
        <taxon>Spirosoma</taxon>
    </lineage>
</organism>
<evidence type="ECO:0000256" key="7">
    <source>
        <dbReference type="ARBA" id="ARBA00022840"/>
    </source>
</evidence>
<keyword evidence="7" id="KW-0067">ATP-binding</keyword>
<keyword evidence="8" id="KW-0802">TPR repeat</keyword>
<evidence type="ECO:0000256" key="1">
    <source>
        <dbReference type="ARBA" id="ARBA00000085"/>
    </source>
</evidence>
<feature type="signal peptide" evidence="10">
    <location>
        <begin position="1"/>
        <end position="22"/>
    </location>
</feature>
<dbReference type="InterPro" id="IPR036890">
    <property type="entry name" value="HATPase_C_sf"/>
</dbReference>
<dbReference type="SMART" id="SM00387">
    <property type="entry name" value="HATPase_c"/>
    <property type="match status" value="1"/>
</dbReference>
<dbReference type="InterPro" id="IPR019734">
    <property type="entry name" value="TPR_rpt"/>
</dbReference>
<evidence type="ECO:0000256" key="2">
    <source>
        <dbReference type="ARBA" id="ARBA00012438"/>
    </source>
</evidence>
<keyword evidence="9" id="KW-0472">Membrane</keyword>
<dbReference type="Pfam" id="PF02518">
    <property type="entry name" value="HATPase_c"/>
    <property type="match status" value="1"/>
</dbReference>
<evidence type="ECO:0000256" key="4">
    <source>
        <dbReference type="ARBA" id="ARBA00022679"/>
    </source>
</evidence>
<dbReference type="InterPro" id="IPR005467">
    <property type="entry name" value="His_kinase_dom"/>
</dbReference>
<dbReference type="Proteomes" id="UP000249016">
    <property type="component" value="Unassembled WGS sequence"/>
</dbReference>
<dbReference type="PANTHER" id="PTHR41523:SF8">
    <property type="entry name" value="ETHYLENE RESPONSE SENSOR PROTEIN"/>
    <property type="match status" value="1"/>
</dbReference>
<dbReference type="Pfam" id="PF07568">
    <property type="entry name" value="HisKA_2"/>
    <property type="match status" value="1"/>
</dbReference>
<dbReference type="EMBL" id="QLII01000001">
    <property type="protein sequence ID" value="RAI77673.1"/>
    <property type="molecule type" value="Genomic_DNA"/>
</dbReference>
<keyword evidence="4" id="KW-0808">Transferase</keyword>
<dbReference type="PANTHER" id="PTHR41523">
    <property type="entry name" value="TWO-COMPONENT SYSTEM SENSOR PROTEIN"/>
    <property type="match status" value="1"/>
</dbReference>
<dbReference type="InterPro" id="IPR011495">
    <property type="entry name" value="Sig_transdc_His_kin_sub2_dim/P"/>
</dbReference>
<gene>
    <name evidence="12" type="ORF">HMF3257_32420</name>
</gene>
<dbReference type="PROSITE" id="PS50005">
    <property type="entry name" value="TPR"/>
    <property type="match status" value="1"/>
</dbReference>
<dbReference type="Pfam" id="PF13176">
    <property type="entry name" value="TPR_7"/>
    <property type="match status" value="1"/>
</dbReference>
<feature type="transmembrane region" description="Helical" evidence="9">
    <location>
        <begin position="353"/>
        <end position="374"/>
    </location>
</feature>
<feature type="domain" description="Histidine kinase" evidence="11">
    <location>
        <begin position="397"/>
        <end position="598"/>
    </location>
</feature>
<dbReference type="RefSeq" id="WP_111348546.1">
    <property type="nucleotide sequence ID" value="NZ_QLII01000001.1"/>
</dbReference>
<reference evidence="12 13" key="1">
    <citation type="submission" date="2018-06" db="EMBL/GenBank/DDBJ databases">
        <title>Spirosoma sp. HMF3257 Genome sequencing and assembly.</title>
        <authorList>
            <person name="Kang H."/>
            <person name="Cha I."/>
            <person name="Kim H."/>
            <person name="Kang J."/>
            <person name="Joh K."/>
        </authorList>
    </citation>
    <scope>NUCLEOTIDE SEQUENCE [LARGE SCALE GENOMIC DNA]</scope>
    <source>
        <strain evidence="12 13">HMF3257</strain>
    </source>
</reference>
<dbReference type="SUPFAM" id="SSF48452">
    <property type="entry name" value="TPR-like"/>
    <property type="match status" value="2"/>
</dbReference>
<dbReference type="AlphaFoldDB" id="A0A327NSX1"/>
<sequence>MIDLVKLLLISTLCLVSCIVLAQQELPPTVSNAPDSTKLQVLWNLGDSLMDANQFIPAKKILEQALTISQAGEDIRRTGMSYRKMGRWYELTGDFGQAISWYQKAQTTLKASGDQRNFIRTFHFIGFCYNRLNKVKEARQYIQRGIAFAQQLGYEQLLPEFYSELINIDSQSKHYASALPYTEKVLAYYRKQKEWQTYYGNLFNAGLLYKNMGQYERAEQAFRQVMAYATKEKDEFLLGYVDASIPYALIPLNKLDEAEAACRRALVWAEKTGADKHSVLEDVNSHLSRIYEKRGDFRQALTYYKRQMASHDSVFNATKNRQVAELETRYQTREKEESIRQLASTNARQTRQIWAGVGGLIVLTILLGTLYWLYERVRQSRAKIAQQSNQLTLMMKELHHRVKNNLAIVSSLLKLQSNRLDDEKAIQAVRVGQQRVEAMSLIHQRLYQTDEVTTVNMRDYLTDLSESLMRAYDYSADEFDLQLNIELQELDVDMAMPLGLIVNELVTNAFKYAYSKTDGKRPLLRIDLRRQSDQSSPGIMLEVQDNGPGIDVSEWQRKGNKSSFGKRLIASLSEQLEGHFELLKQNGTLFRLHMPAVRPQV</sequence>
<dbReference type="SMART" id="SM00028">
    <property type="entry name" value="TPR"/>
    <property type="match status" value="6"/>
</dbReference>
<keyword evidence="3" id="KW-0597">Phosphoprotein</keyword>
<dbReference type="Pfam" id="PF13424">
    <property type="entry name" value="TPR_12"/>
    <property type="match status" value="1"/>
</dbReference>
<dbReference type="InterPro" id="IPR003594">
    <property type="entry name" value="HATPase_dom"/>
</dbReference>
<keyword evidence="6" id="KW-0418">Kinase</keyword>
<evidence type="ECO:0000313" key="12">
    <source>
        <dbReference type="EMBL" id="RAI77673.1"/>
    </source>
</evidence>
<keyword evidence="9" id="KW-1133">Transmembrane helix</keyword>
<evidence type="ECO:0000256" key="8">
    <source>
        <dbReference type="PROSITE-ProRule" id="PRU00339"/>
    </source>
</evidence>
<comment type="caution">
    <text evidence="12">The sequence shown here is derived from an EMBL/GenBank/DDBJ whole genome shotgun (WGS) entry which is preliminary data.</text>
</comment>
<feature type="repeat" description="TPR" evidence="8">
    <location>
        <begin position="199"/>
        <end position="232"/>
    </location>
</feature>
<dbReference type="OrthoDB" id="9767435at2"/>
<keyword evidence="10" id="KW-0732">Signal</keyword>
<keyword evidence="5" id="KW-0547">Nucleotide-binding</keyword>
<evidence type="ECO:0000256" key="3">
    <source>
        <dbReference type="ARBA" id="ARBA00022553"/>
    </source>
</evidence>
<dbReference type="EC" id="2.7.13.3" evidence="2"/>
<accession>A0A327NSX1</accession>
<evidence type="ECO:0000256" key="10">
    <source>
        <dbReference type="SAM" id="SignalP"/>
    </source>
</evidence>
<dbReference type="InterPro" id="IPR011990">
    <property type="entry name" value="TPR-like_helical_dom_sf"/>
</dbReference>
<dbReference type="Gene3D" id="3.30.565.10">
    <property type="entry name" value="Histidine kinase-like ATPase, C-terminal domain"/>
    <property type="match status" value="1"/>
</dbReference>
<evidence type="ECO:0000256" key="5">
    <source>
        <dbReference type="ARBA" id="ARBA00022741"/>
    </source>
</evidence>